<accession>A0ABT7WH25</accession>
<feature type="transmembrane region" description="Helical" evidence="6">
    <location>
        <begin position="12"/>
        <end position="35"/>
    </location>
</feature>
<keyword evidence="2" id="KW-1003">Cell membrane</keyword>
<dbReference type="EMBL" id="JAUDUY010000006">
    <property type="protein sequence ID" value="MDM9632218.1"/>
    <property type="molecule type" value="Genomic_DNA"/>
</dbReference>
<feature type="transmembrane region" description="Helical" evidence="6">
    <location>
        <begin position="100"/>
        <end position="122"/>
    </location>
</feature>
<evidence type="ECO:0000256" key="3">
    <source>
        <dbReference type="ARBA" id="ARBA00022692"/>
    </source>
</evidence>
<feature type="transmembrane region" description="Helical" evidence="6">
    <location>
        <begin position="47"/>
        <end position="68"/>
    </location>
</feature>
<evidence type="ECO:0000313" key="8">
    <source>
        <dbReference type="Proteomes" id="UP001174839"/>
    </source>
</evidence>
<reference evidence="7" key="1">
    <citation type="submission" date="2023-06" db="EMBL/GenBank/DDBJ databases">
        <title>Robiginitalea aurantiacus sp. nov. and Algoriphagus sediminis sp. nov., isolated from coastal sediment.</title>
        <authorList>
            <person name="Zhou Z.Y."/>
            <person name="An J."/>
            <person name="Jia Y.W."/>
            <person name="Du Z.J."/>
        </authorList>
    </citation>
    <scope>NUCLEOTIDE SEQUENCE</scope>
    <source>
        <strain evidence="7">M39</strain>
    </source>
</reference>
<dbReference type="InterPro" id="IPR019860">
    <property type="entry name" value="Motility-assoc_ABC_perm_GldF"/>
</dbReference>
<evidence type="ECO:0000256" key="5">
    <source>
        <dbReference type="ARBA" id="ARBA00023136"/>
    </source>
</evidence>
<name>A0ABT7WH25_9FLAO</name>
<keyword evidence="5 6" id="KW-0472">Membrane</keyword>
<evidence type="ECO:0000256" key="2">
    <source>
        <dbReference type="ARBA" id="ARBA00022475"/>
    </source>
</evidence>
<dbReference type="PANTHER" id="PTHR30294:SF29">
    <property type="entry name" value="MULTIDRUG ABC TRANSPORTER PERMEASE YBHS-RELATED"/>
    <property type="match status" value="1"/>
</dbReference>
<organism evidence="7 8">
    <name type="scientific">Robiginitalea aurantiaca</name>
    <dbReference type="NCBI Taxonomy" id="3056915"/>
    <lineage>
        <taxon>Bacteria</taxon>
        <taxon>Pseudomonadati</taxon>
        <taxon>Bacteroidota</taxon>
        <taxon>Flavobacteriia</taxon>
        <taxon>Flavobacteriales</taxon>
        <taxon>Flavobacteriaceae</taxon>
        <taxon>Robiginitalea</taxon>
    </lineage>
</organism>
<dbReference type="PANTHER" id="PTHR30294">
    <property type="entry name" value="MEMBRANE COMPONENT OF ABC TRANSPORTER YHHJ-RELATED"/>
    <property type="match status" value="1"/>
</dbReference>
<evidence type="ECO:0000256" key="6">
    <source>
        <dbReference type="SAM" id="Phobius"/>
    </source>
</evidence>
<gene>
    <name evidence="7" type="primary">gldF</name>
    <name evidence="7" type="ORF">QU605_12095</name>
</gene>
<comment type="caution">
    <text evidence="7">The sequence shown here is derived from an EMBL/GenBank/DDBJ whole genome shotgun (WGS) entry which is preliminary data.</text>
</comment>
<proteinExistence type="predicted"/>
<dbReference type="Proteomes" id="UP001174839">
    <property type="component" value="Unassembled WGS sequence"/>
</dbReference>
<protein>
    <submittedName>
        <fullName evidence="7">Gliding motility-associated ABC transporter permease subunit GldF</fullName>
    </submittedName>
</protein>
<feature type="transmembrane region" description="Helical" evidence="6">
    <location>
        <begin position="134"/>
        <end position="153"/>
    </location>
</feature>
<comment type="subcellular location">
    <subcellularLocation>
        <location evidence="1">Cell membrane</location>
        <topology evidence="1">Multi-pass membrane protein</topology>
    </subcellularLocation>
</comment>
<evidence type="ECO:0000256" key="1">
    <source>
        <dbReference type="ARBA" id="ARBA00004651"/>
    </source>
</evidence>
<dbReference type="RefSeq" id="WP_289725583.1">
    <property type="nucleotide sequence ID" value="NZ_JAUDUY010000006.1"/>
</dbReference>
<evidence type="ECO:0000313" key="7">
    <source>
        <dbReference type="EMBL" id="MDM9632218.1"/>
    </source>
</evidence>
<sequence>MWPVFKKEISSFFTSPVGYLVMGLFLVLSGLFLWVFKGPFNILDYGFADLSLFFLLAPWIFLLLIPAVTMRSFSEEQKLGTLELLQSKPLSAAALVMGKYFGAFVLVLIAVLPTTLYIATIYEMGITPGNLDTGLIWGSYGGLILLMAVYTAVGIFCSSLTQNQIVAFLGAILVCFVLYFGFESVSTLFSAGDSVLNVQNLGIKAHYERISLGVLDSRDLVYFLSLTAFFLFLSTKRLNRLKT</sequence>
<dbReference type="InterPro" id="IPR051449">
    <property type="entry name" value="ABC-2_transporter_component"/>
</dbReference>
<dbReference type="NCBIfam" id="TIGR03518">
    <property type="entry name" value="ABC_perm_GldF"/>
    <property type="match status" value="1"/>
</dbReference>
<keyword evidence="3 6" id="KW-0812">Transmembrane</keyword>
<keyword evidence="4 6" id="KW-1133">Transmembrane helix</keyword>
<feature type="transmembrane region" description="Helical" evidence="6">
    <location>
        <begin position="220"/>
        <end position="238"/>
    </location>
</feature>
<dbReference type="Pfam" id="PF12679">
    <property type="entry name" value="ABC2_membrane_2"/>
    <property type="match status" value="1"/>
</dbReference>
<keyword evidence="8" id="KW-1185">Reference proteome</keyword>
<evidence type="ECO:0000256" key="4">
    <source>
        <dbReference type="ARBA" id="ARBA00022989"/>
    </source>
</evidence>
<feature type="transmembrane region" description="Helical" evidence="6">
    <location>
        <begin position="165"/>
        <end position="182"/>
    </location>
</feature>